<reference evidence="1" key="1">
    <citation type="submission" date="2017-07" db="EMBL/GenBank/DDBJ databases">
        <title>Genome sequencing of BoNT-producing clostridia.</title>
        <authorList>
            <person name="Williamson C."/>
        </authorList>
    </citation>
    <scope>NUCLEOTIDE SEQUENCE</scope>
    <source>
        <strain evidence="1">AM553</strain>
        <plasmid evidence="1">unnamed1</plasmid>
    </source>
</reference>
<proteinExistence type="predicted"/>
<evidence type="ECO:0000313" key="2">
    <source>
        <dbReference type="Proteomes" id="UP000962161"/>
    </source>
</evidence>
<name>A0AAE6IB62_CLOSG</name>
<gene>
    <name evidence="1" type="ORF">CGS26_19500</name>
</gene>
<evidence type="ECO:0000313" key="1">
    <source>
        <dbReference type="EMBL" id="QDY34498.1"/>
    </source>
</evidence>
<dbReference type="Proteomes" id="UP000962161">
    <property type="component" value="Plasmid unnamed1"/>
</dbReference>
<dbReference type="EMBL" id="CP022406">
    <property type="protein sequence ID" value="QDY34498.1"/>
    <property type="molecule type" value="Genomic_DNA"/>
</dbReference>
<protein>
    <submittedName>
        <fullName evidence="1">Uncharacterized protein</fullName>
    </submittedName>
</protein>
<dbReference type="RefSeq" id="WP_061329689.1">
    <property type="nucleotide sequence ID" value="NZ_CP022406.1"/>
</dbReference>
<accession>A0AAE6IB62</accession>
<keyword evidence="1" id="KW-0614">Plasmid</keyword>
<dbReference type="AlphaFoldDB" id="A0AAE6IB62"/>
<organism evidence="1 2">
    <name type="scientific">Clostridium sporogenes</name>
    <dbReference type="NCBI Taxonomy" id="1509"/>
    <lineage>
        <taxon>Bacteria</taxon>
        <taxon>Bacillati</taxon>
        <taxon>Bacillota</taxon>
        <taxon>Clostridia</taxon>
        <taxon>Eubacteriales</taxon>
        <taxon>Clostridiaceae</taxon>
        <taxon>Clostridium</taxon>
    </lineage>
</organism>
<geneLocation type="plasmid" evidence="1 2">
    <name>unnamed1</name>
</geneLocation>
<sequence>MKKARCNNCNTIVKKETVKGLRKEYPFYCPCCDENIYRFETHKSKNDGFPEMCINWNTSLIF</sequence>